<evidence type="ECO:0000256" key="1">
    <source>
        <dbReference type="ARBA" id="ARBA00001000"/>
    </source>
</evidence>
<reference evidence="13" key="1">
    <citation type="submission" date="2020-05" db="EMBL/GenBank/DDBJ databases">
        <title>Phylogenomic resolution of chytrid fungi.</title>
        <authorList>
            <person name="Stajich J.E."/>
            <person name="Amses K."/>
            <person name="Simmons R."/>
            <person name="Seto K."/>
            <person name="Myers J."/>
            <person name="Bonds A."/>
            <person name="Quandt C.A."/>
            <person name="Barry K."/>
            <person name="Liu P."/>
            <person name="Grigoriev I."/>
            <person name="Longcore J.E."/>
            <person name="James T.Y."/>
        </authorList>
    </citation>
    <scope>NUCLEOTIDE SEQUENCE</scope>
    <source>
        <strain evidence="13">PLAUS21</strain>
    </source>
</reference>
<evidence type="ECO:0000256" key="4">
    <source>
        <dbReference type="ARBA" id="ARBA00013139"/>
    </source>
</evidence>
<evidence type="ECO:0000256" key="7">
    <source>
        <dbReference type="ARBA" id="ARBA00022962"/>
    </source>
</evidence>
<dbReference type="InterPro" id="IPR005801">
    <property type="entry name" value="ADC_synthase"/>
</dbReference>
<keyword evidence="5" id="KW-0808">Transferase</keyword>
<evidence type="ECO:0000256" key="9">
    <source>
        <dbReference type="ARBA" id="ARBA00031904"/>
    </source>
</evidence>
<evidence type="ECO:0000256" key="3">
    <source>
        <dbReference type="ARBA" id="ARBA00005970"/>
    </source>
</evidence>
<evidence type="ECO:0000256" key="5">
    <source>
        <dbReference type="ARBA" id="ARBA00022679"/>
    </source>
</evidence>
<dbReference type="EC" id="2.6.1.85" evidence="4"/>
<evidence type="ECO:0000259" key="12">
    <source>
        <dbReference type="Pfam" id="PF04715"/>
    </source>
</evidence>
<feature type="domain" description="Glutamine amidotransferase" evidence="10">
    <location>
        <begin position="12"/>
        <end position="124"/>
    </location>
</feature>
<keyword evidence="6" id="KW-0289">Folate biosynthesis</keyword>
<dbReference type="SUPFAM" id="SSF56322">
    <property type="entry name" value="ADC synthase"/>
    <property type="match status" value="1"/>
</dbReference>
<accession>A0AAD5UH10</accession>
<dbReference type="PANTHER" id="PTHR11236:SF18">
    <property type="entry name" value="AMINODEOXYCHORISMATE SYNTHASE"/>
    <property type="match status" value="1"/>
</dbReference>
<dbReference type="GO" id="GO:0000162">
    <property type="term" value="P:L-tryptophan biosynthetic process"/>
    <property type="evidence" value="ECO:0007669"/>
    <property type="project" value="TreeGrafter"/>
</dbReference>
<feature type="domain" description="Chorismate-utilising enzyme C-terminal" evidence="11">
    <location>
        <begin position="433"/>
        <end position="711"/>
    </location>
</feature>
<dbReference type="PRINTS" id="PR00096">
    <property type="entry name" value="GATASE"/>
</dbReference>
<evidence type="ECO:0000259" key="10">
    <source>
        <dbReference type="Pfam" id="PF00117"/>
    </source>
</evidence>
<dbReference type="InterPro" id="IPR029062">
    <property type="entry name" value="Class_I_gatase-like"/>
</dbReference>
<feature type="domain" description="Anthranilate synthase component I N-terminal" evidence="12">
    <location>
        <begin position="227"/>
        <end position="379"/>
    </location>
</feature>
<dbReference type="InterPro" id="IPR006805">
    <property type="entry name" value="Anth_synth_I_N"/>
</dbReference>
<dbReference type="AlphaFoldDB" id="A0AAD5UH10"/>
<dbReference type="Proteomes" id="UP001210925">
    <property type="component" value="Unassembled WGS sequence"/>
</dbReference>
<proteinExistence type="inferred from homology"/>
<dbReference type="InterPro" id="IPR017926">
    <property type="entry name" value="GATASE"/>
</dbReference>
<gene>
    <name evidence="13" type="ORF">HK103_004186</name>
</gene>
<dbReference type="InterPro" id="IPR006221">
    <property type="entry name" value="TrpG/PapA_dom"/>
</dbReference>
<name>A0AAD5UH10_9FUNG</name>
<dbReference type="GO" id="GO:0046656">
    <property type="term" value="P:folic acid biosynthetic process"/>
    <property type="evidence" value="ECO:0007669"/>
    <property type="project" value="UniProtKB-KW"/>
</dbReference>
<dbReference type="Pfam" id="PF00425">
    <property type="entry name" value="Chorismate_bind"/>
    <property type="match status" value="1"/>
</dbReference>
<evidence type="ECO:0000256" key="8">
    <source>
        <dbReference type="ARBA" id="ARBA00031329"/>
    </source>
</evidence>
<dbReference type="PROSITE" id="PS51273">
    <property type="entry name" value="GATASE_TYPE_1"/>
    <property type="match status" value="1"/>
</dbReference>
<dbReference type="EMBL" id="JADGKB010000033">
    <property type="protein sequence ID" value="KAJ3257895.1"/>
    <property type="molecule type" value="Genomic_DNA"/>
</dbReference>
<dbReference type="GO" id="GO:0046820">
    <property type="term" value="F:4-amino-4-deoxychorismate synthase activity"/>
    <property type="evidence" value="ECO:0007669"/>
    <property type="project" value="UniProtKB-EC"/>
</dbReference>
<dbReference type="InterPro" id="IPR019999">
    <property type="entry name" value="Anth_synth_I-like"/>
</dbReference>
<comment type="catalytic activity">
    <reaction evidence="1">
        <text>chorismate + L-glutamine = 4-amino-4-deoxychorismate + L-glutamate</text>
        <dbReference type="Rhea" id="RHEA:11672"/>
        <dbReference type="ChEBI" id="CHEBI:29748"/>
        <dbReference type="ChEBI" id="CHEBI:29985"/>
        <dbReference type="ChEBI" id="CHEBI:58359"/>
        <dbReference type="ChEBI" id="CHEBI:58406"/>
        <dbReference type="EC" id="2.6.1.85"/>
    </reaction>
</comment>
<evidence type="ECO:0000256" key="2">
    <source>
        <dbReference type="ARBA" id="ARBA00005009"/>
    </source>
</evidence>
<dbReference type="InterPro" id="IPR015890">
    <property type="entry name" value="Chorismate_C"/>
</dbReference>
<dbReference type="Gene3D" id="3.40.50.880">
    <property type="match status" value="2"/>
</dbReference>
<keyword evidence="7" id="KW-0315">Glutamine amidotransferase</keyword>
<dbReference type="CDD" id="cd01743">
    <property type="entry name" value="GATase1_Anthranilate_Synthase"/>
    <property type="match status" value="1"/>
</dbReference>
<protein>
    <recommendedName>
        <fullName evidence="4">aminodeoxychorismate synthase</fullName>
        <ecNumber evidence="4">2.6.1.85</ecNumber>
    </recommendedName>
    <alternativeName>
        <fullName evidence="8">Para-aminobenzoate synthase</fullName>
    </alternativeName>
    <alternativeName>
        <fullName evidence="9">p-aminobenzoic acid synthase</fullName>
    </alternativeName>
</protein>
<comment type="similarity">
    <text evidence="3">In the C-terminal section; belongs to the anthranilate synthase component I family.</text>
</comment>
<dbReference type="PANTHER" id="PTHR11236">
    <property type="entry name" value="AMINOBENZOATE/ANTHRANILATE SYNTHASE"/>
    <property type="match status" value="1"/>
</dbReference>
<evidence type="ECO:0000313" key="14">
    <source>
        <dbReference type="Proteomes" id="UP001210925"/>
    </source>
</evidence>
<keyword evidence="14" id="KW-1185">Reference proteome</keyword>
<comment type="pathway">
    <text evidence="2">Cofactor biosynthesis; tetrahydrofolate biosynthesis; 4-aminobenzoate from chorismate: step 1/2.</text>
</comment>
<evidence type="ECO:0000313" key="13">
    <source>
        <dbReference type="EMBL" id="KAJ3257895.1"/>
    </source>
</evidence>
<dbReference type="Pfam" id="PF10510">
    <property type="entry name" value="PIG-S"/>
    <property type="match status" value="1"/>
</dbReference>
<dbReference type="InterPro" id="IPR019540">
    <property type="entry name" value="PtdIno-glycan_biosynth_class_S"/>
</dbReference>
<dbReference type="GO" id="GO:0042765">
    <property type="term" value="C:GPI-anchor transamidase complex"/>
    <property type="evidence" value="ECO:0007669"/>
    <property type="project" value="InterPro"/>
</dbReference>
<evidence type="ECO:0000256" key="6">
    <source>
        <dbReference type="ARBA" id="ARBA00022909"/>
    </source>
</evidence>
<dbReference type="Pfam" id="PF04715">
    <property type="entry name" value="Anth_synt_I_N"/>
    <property type="match status" value="1"/>
</dbReference>
<dbReference type="Pfam" id="PF00117">
    <property type="entry name" value="GATase"/>
    <property type="match status" value="1"/>
</dbReference>
<dbReference type="PRINTS" id="PR00097">
    <property type="entry name" value="ANTSNTHASEII"/>
</dbReference>
<dbReference type="GO" id="GO:0016255">
    <property type="term" value="P:attachment of GPI anchor to protein"/>
    <property type="evidence" value="ECO:0007669"/>
    <property type="project" value="InterPro"/>
</dbReference>
<sequence>MPTESNDSPRILIVDNYDSYTFNLFQYLTASNKKEPIVIRNNQYKWDEFKTDILPYVDAIVISPGPGNPNSQHDFGICSNILLESDLPIFGVCLGHQGLAAVLGGSVIKADPPMHGRLSSILHDDLPQELELTAWVDEKETNIMGLKHKSKPIWTVQFHPESICTAYGQTIVDNFCEIVKESWQKSSLPEIFNSMTVIPHPLVAKTTPKLKYKAVIQRLRYASSEDVFQTVYSKLDKCFWLDSAKVEKGLSRFSYMGCCDGPESFTVEYRLDNREITRMGKKSEKMLLPKDKTFFEYLAQIVNDTAITKDSIECDEEFDVPFIGGLVGYIGYEMKSESMKYHPEQEQFLTTSAHTVPDSSFIFADRVVIFDHQEQSIYLSTLVDTSISSSRKLQNEWLKSTTAIINSIQSDFSSQYIDKQLVKIPEIKIYHEKKEYIENINKSLYNIMEGETYEVCLTTQLTVDIKKPHPHPFEMYKHLRKRNPAPYGSYFSLGNGLHIASSSPERFLRITKNNISMKPIKGTLQRATKVNFPGSEQEIELENQRRCNHLANSEKDQSENLMIVDLIRNDLNQISVPNSVSVPHLMVVESYATVHQLVSTVESVLRPDLNAVDAIMRCFPPGIVCTKLGSMTGAPKLRTVQIIETLEQIPRGPYSGTIGFFSVNGQSDFSVVIRTAVFHNDGNKTNVAVGAGGAIVALSNPEEEFEEMILKAQSWDSLINLEINIKSNLKQDELLDIQKEANAILDQSKVHLSINEQELKVDIPGRYALEIICAQENVIEVKETRRIVLKLQDCSTASAVSSSPPIHFIVYVPPRKASPLQIFRNDGTLLDSNAFLIPQWGGIVIRDPQSEFSIEELHSLMEIFAQQLRQLLGVSPIEASKIRKLLVALISFRKTLK</sequence>
<comment type="caution">
    <text evidence="13">The sequence shown here is derived from an EMBL/GenBank/DDBJ whole genome shotgun (WGS) entry which is preliminary data.</text>
</comment>
<dbReference type="GO" id="GO:0008153">
    <property type="term" value="P:4-aminobenzoate biosynthetic process"/>
    <property type="evidence" value="ECO:0007669"/>
    <property type="project" value="TreeGrafter"/>
</dbReference>
<evidence type="ECO:0000259" key="11">
    <source>
        <dbReference type="Pfam" id="PF00425"/>
    </source>
</evidence>
<organism evidence="13 14">
    <name type="scientific">Boothiomyces macroporosus</name>
    <dbReference type="NCBI Taxonomy" id="261099"/>
    <lineage>
        <taxon>Eukaryota</taxon>
        <taxon>Fungi</taxon>
        <taxon>Fungi incertae sedis</taxon>
        <taxon>Chytridiomycota</taxon>
        <taxon>Chytridiomycota incertae sedis</taxon>
        <taxon>Chytridiomycetes</taxon>
        <taxon>Rhizophydiales</taxon>
        <taxon>Terramycetaceae</taxon>
        <taxon>Boothiomyces</taxon>
    </lineage>
</organism>
<dbReference type="PRINTS" id="PR00099">
    <property type="entry name" value="CPSGATASE"/>
</dbReference>
<dbReference type="SUPFAM" id="SSF52317">
    <property type="entry name" value="Class I glutamine amidotransferase-like"/>
    <property type="match status" value="1"/>
</dbReference>
<dbReference type="Gene3D" id="3.60.120.10">
    <property type="entry name" value="Anthranilate synthase"/>
    <property type="match status" value="1"/>
</dbReference>